<dbReference type="InterPro" id="IPR018076">
    <property type="entry name" value="T2SS_GspF_dom"/>
</dbReference>
<comment type="subcellular location">
    <subcellularLocation>
        <location evidence="1">Cell membrane</location>
        <topology evidence="1">Multi-pass membrane protein</topology>
    </subcellularLocation>
</comment>
<dbReference type="RefSeq" id="WP_171778628.1">
    <property type="nucleotide sequence ID" value="NZ_CP045273.1"/>
</dbReference>
<dbReference type="AlphaFoldDB" id="A0A6M6E0L9"/>
<dbReference type="GO" id="GO:0005886">
    <property type="term" value="C:plasma membrane"/>
    <property type="evidence" value="ECO:0007669"/>
    <property type="project" value="UniProtKB-SubCell"/>
</dbReference>
<dbReference type="PANTHER" id="PTHR35007:SF1">
    <property type="entry name" value="PILUS ASSEMBLY PROTEIN"/>
    <property type="match status" value="1"/>
</dbReference>
<dbReference type="Pfam" id="PF00482">
    <property type="entry name" value="T2SSF"/>
    <property type="match status" value="1"/>
</dbReference>
<keyword evidence="5 6" id="KW-0472">Membrane</keyword>
<evidence type="ECO:0000256" key="1">
    <source>
        <dbReference type="ARBA" id="ARBA00004651"/>
    </source>
</evidence>
<feature type="transmembrane region" description="Helical" evidence="6">
    <location>
        <begin position="97"/>
        <end position="118"/>
    </location>
</feature>
<dbReference type="Gene3D" id="1.20.81.30">
    <property type="entry name" value="Type II secretion system (T2SS), domain F"/>
    <property type="match status" value="1"/>
</dbReference>
<organism evidence="8 9">
    <name type="scientific">Priestia megaterium</name>
    <name type="common">Bacillus megaterium</name>
    <dbReference type="NCBI Taxonomy" id="1404"/>
    <lineage>
        <taxon>Bacteria</taxon>
        <taxon>Bacillati</taxon>
        <taxon>Bacillota</taxon>
        <taxon>Bacilli</taxon>
        <taxon>Bacillales</taxon>
        <taxon>Bacillaceae</taxon>
        <taxon>Priestia</taxon>
    </lineage>
</organism>
<evidence type="ECO:0000313" key="8">
    <source>
        <dbReference type="EMBL" id="QJX80633.1"/>
    </source>
</evidence>
<name>A0A6M6E0L9_PRIMG</name>
<dbReference type="Proteomes" id="UP000501076">
    <property type="component" value="Plasmid pFDU301A"/>
</dbReference>
<evidence type="ECO:0000313" key="9">
    <source>
        <dbReference type="Proteomes" id="UP000501076"/>
    </source>
</evidence>
<feature type="transmembrane region" description="Helical" evidence="6">
    <location>
        <begin position="288"/>
        <end position="305"/>
    </location>
</feature>
<feature type="transmembrane region" description="Helical" evidence="6">
    <location>
        <begin position="138"/>
        <end position="158"/>
    </location>
</feature>
<dbReference type="PANTHER" id="PTHR35007">
    <property type="entry name" value="INTEGRAL MEMBRANE PROTEIN-RELATED"/>
    <property type="match status" value="1"/>
</dbReference>
<geneLocation type="plasmid" evidence="9">
    <name>pfdu301a</name>
</geneLocation>
<evidence type="ECO:0000256" key="2">
    <source>
        <dbReference type="ARBA" id="ARBA00022475"/>
    </source>
</evidence>
<evidence type="ECO:0000259" key="7">
    <source>
        <dbReference type="Pfam" id="PF00482"/>
    </source>
</evidence>
<proteinExistence type="predicted"/>
<keyword evidence="8" id="KW-0614">Plasmid</keyword>
<feature type="transmembrane region" description="Helical" evidence="6">
    <location>
        <begin position="317"/>
        <end position="338"/>
    </location>
</feature>
<keyword evidence="4 6" id="KW-1133">Transmembrane helix</keyword>
<protein>
    <recommendedName>
        <fullName evidence="7">Type II secretion system protein GspF domain-containing protein</fullName>
    </recommendedName>
</protein>
<accession>A0A6M6E0L9</accession>
<feature type="transmembrane region" description="Helical" evidence="6">
    <location>
        <begin position="15"/>
        <end position="36"/>
    </location>
</feature>
<reference evidence="8 9" key="1">
    <citation type="submission" date="2019-10" db="EMBL/GenBank/DDBJ databases">
        <title>Complete genome sequences for adaption low water activity.</title>
        <authorList>
            <person name="Zhao L."/>
            <person name="Zhong J."/>
        </authorList>
    </citation>
    <scope>NUCLEOTIDE SEQUENCE [LARGE SCALE GENOMIC DNA]</scope>
    <source>
        <strain evidence="8 9">FDU301</strain>
        <plasmid evidence="9">pfdu301a</plasmid>
    </source>
</reference>
<evidence type="ECO:0000256" key="5">
    <source>
        <dbReference type="ARBA" id="ARBA00023136"/>
    </source>
</evidence>
<keyword evidence="3 6" id="KW-0812">Transmembrane</keyword>
<evidence type="ECO:0000256" key="6">
    <source>
        <dbReference type="SAM" id="Phobius"/>
    </source>
</evidence>
<gene>
    <name evidence="8" type="ORF">FDZ14_31580</name>
</gene>
<evidence type="ECO:0000256" key="3">
    <source>
        <dbReference type="ARBA" id="ARBA00022692"/>
    </source>
</evidence>
<dbReference type="EMBL" id="CP045273">
    <property type="protein sequence ID" value="QJX80633.1"/>
    <property type="molecule type" value="Genomic_DNA"/>
</dbReference>
<evidence type="ECO:0000256" key="4">
    <source>
        <dbReference type="ARBA" id="ARBA00022989"/>
    </source>
</evidence>
<keyword evidence="2" id="KW-1003">Cell membrane</keyword>
<feature type="domain" description="Type II secretion system protein GspF" evidence="7">
    <location>
        <begin position="177"/>
        <end position="302"/>
    </location>
</feature>
<sequence length="348" mass="39638">MFIFEKIADLYSNDLVTMLQINALTLLFAIILYEFWIGRKNPLSKQVLDRMKKSKNKTKRFNYNDILDEWRSRLGKVEKKAELRLARANLEFSPKEYVTFYIFGVLVGAIIGFVFFPFAGVFKSIFFFLGDNIFKTFVARIAAGAAFALIGTFTPHIWTYHLINKRKKALEEQLLEFLMSLADGVKSSPTVQEALSIVAKEIQEPLSSELTKTVQELQYAKPFEQALEALAERIGVKEYTLAINAMQIQDRTGGELEKLLRNMAKVFQERQELMAEVKKIVRGPKTTSYILLAAPFVFAILFSTFSKGFFSALFTSAIGWGCVIGAIVLYVIAFFLIIKINKYIDKVV</sequence>
<dbReference type="InterPro" id="IPR042094">
    <property type="entry name" value="T2SS_GspF_sf"/>
</dbReference>